<evidence type="ECO:0000313" key="1">
    <source>
        <dbReference type="EMBL" id="CEO44334.1"/>
    </source>
</evidence>
<protein>
    <submittedName>
        <fullName evidence="1">Uncharacterized protein</fullName>
    </submittedName>
</protein>
<gene>
    <name evidence="1" type="ORF">BN869_000000389_1</name>
</gene>
<proteinExistence type="predicted"/>
<dbReference type="AlphaFoldDB" id="A0A0B7JI94"/>
<dbReference type="EMBL" id="CDPU01000001">
    <property type="protein sequence ID" value="CEO44334.1"/>
    <property type="molecule type" value="Genomic_DNA"/>
</dbReference>
<organism evidence="1">
    <name type="scientific">Bionectria ochroleuca</name>
    <name type="common">Gliocladium roseum</name>
    <dbReference type="NCBI Taxonomy" id="29856"/>
    <lineage>
        <taxon>Eukaryota</taxon>
        <taxon>Fungi</taxon>
        <taxon>Dikarya</taxon>
        <taxon>Ascomycota</taxon>
        <taxon>Pezizomycotina</taxon>
        <taxon>Sordariomycetes</taxon>
        <taxon>Hypocreomycetidae</taxon>
        <taxon>Hypocreales</taxon>
        <taxon>Bionectriaceae</taxon>
        <taxon>Clonostachys</taxon>
    </lineage>
</organism>
<sequence>MKSLRPSGLHAYLGSRAPLIGFLAGTGRWSQGLIQAEEGCIRKHGPPQRAIGPFGRVNGVKVPMLRIDVVGCEQKEKAGMSLRSLIHYLGSVRKCTIMKKFPILFLLFLGFRILLYKIESIGRSFRVSQ</sequence>
<name>A0A0B7JI94_BIOOC</name>
<reference evidence="1" key="1">
    <citation type="submission" date="2015-01" db="EMBL/GenBank/DDBJ databases">
        <authorList>
            <person name="Durling Mikael"/>
        </authorList>
    </citation>
    <scope>NUCLEOTIDE SEQUENCE</scope>
</reference>
<accession>A0A0B7JI94</accession>